<keyword evidence="1" id="KW-0812">Transmembrane</keyword>
<reference evidence="2" key="1">
    <citation type="submission" date="2020-04" db="EMBL/GenBank/DDBJ databases">
        <authorList>
            <person name="Chiriac C."/>
            <person name="Salcher M."/>
            <person name="Ghai R."/>
            <person name="Kavagutti S V."/>
        </authorList>
    </citation>
    <scope>NUCLEOTIDE SEQUENCE</scope>
</reference>
<feature type="transmembrane region" description="Helical" evidence="1">
    <location>
        <begin position="6"/>
        <end position="29"/>
    </location>
</feature>
<organism evidence="2">
    <name type="scientific">uncultured Caudovirales phage</name>
    <dbReference type="NCBI Taxonomy" id="2100421"/>
    <lineage>
        <taxon>Viruses</taxon>
        <taxon>Duplodnaviria</taxon>
        <taxon>Heunggongvirae</taxon>
        <taxon>Uroviricota</taxon>
        <taxon>Caudoviricetes</taxon>
        <taxon>Peduoviridae</taxon>
        <taxon>Maltschvirus</taxon>
        <taxon>Maltschvirus maltsch</taxon>
    </lineage>
</organism>
<name>A0A6J5P956_9CAUD</name>
<keyword evidence="1" id="KW-1133">Transmembrane helix</keyword>
<sequence length="56" mass="6117">MNAINYITSHWSDIVAAVGAVVLAARLIVKITPTPRDDTALEKVVNFFKHLGLVVK</sequence>
<accession>A0A6J5P956</accession>
<gene>
    <name evidence="2" type="ORF">UFOVP861_34</name>
</gene>
<keyword evidence="1" id="KW-0472">Membrane</keyword>
<evidence type="ECO:0000313" key="2">
    <source>
        <dbReference type="EMBL" id="CAB4167592.1"/>
    </source>
</evidence>
<proteinExistence type="predicted"/>
<dbReference type="EMBL" id="LR796810">
    <property type="protein sequence ID" value="CAB4167592.1"/>
    <property type="molecule type" value="Genomic_DNA"/>
</dbReference>
<evidence type="ECO:0000256" key="1">
    <source>
        <dbReference type="SAM" id="Phobius"/>
    </source>
</evidence>
<protein>
    <submittedName>
        <fullName evidence="2">Uncharacterized protein</fullName>
    </submittedName>
</protein>